<reference evidence="3" key="1">
    <citation type="submission" date="2022-01" db="EMBL/GenBank/DDBJ databases">
        <title>Genome Sequence Resource for Two Populations of Ditylenchus destructor, the Migratory Endoparasitic Phytonematode.</title>
        <authorList>
            <person name="Zhang H."/>
            <person name="Lin R."/>
            <person name="Xie B."/>
        </authorList>
    </citation>
    <scope>NUCLEOTIDE SEQUENCE</scope>
    <source>
        <strain evidence="3">BazhouSP</strain>
    </source>
</reference>
<protein>
    <submittedName>
        <fullName evidence="3">ShTK domain-containing protein</fullName>
    </submittedName>
</protein>
<dbReference type="InterPro" id="IPR003582">
    <property type="entry name" value="ShKT_dom"/>
</dbReference>
<proteinExistence type="predicted"/>
<dbReference type="SMART" id="SM00254">
    <property type="entry name" value="ShKT"/>
    <property type="match status" value="4"/>
</dbReference>
<evidence type="ECO:0000313" key="4">
    <source>
        <dbReference type="Proteomes" id="UP001201812"/>
    </source>
</evidence>
<dbReference type="EMBL" id="JAKKPZ010000022">
    <property type="protein sequence ID" value="KAI1711312.1"/>
    <property type="molecule type" value="Genomic_DNA"/>
</dbReference>
<dbReference type="AlphaFoldDB" id="A0AAD4MY83"/>
<dbReference type="Proteomes" id="UP001201812">
    <property type="component" value="Unassembled WGS sequence"/>
</dbReference>
<sequence>MPFALTAVMPNATDPKFTALVDVEATHGVDIFNVLPPHCFNTVPFDNQGNLDKFRLHEVELKKLNCKDTITASIGGVPVCHKLFQTNRPAAGTAPAAPLMPQPTYSIPTPPGGTAPTWAWKQEQYIDDLCVNPNFAAEASWCAKSCHLCCLRPEYNCDDKGVSSSGKCLKFQNNQALCDTDPDVVDCLQTCGKCDQEVCEDRHVACHYLKGLCFEPQHQANVQRLCPLACDREARRLGKPAEATSCDRYKELVKFRKSPVPRETDCEDTSSNCQANIMLCEDEVFMDKMKKGCRATCGHCVKEDFVCKDKDSQKCDKWFVNGFCDVDSDYTKGAKLQYCPEKCKICPTP</sequence>
<evidence type="ECO:0000313" key="3">
    <source>
        <dbReference type="EMBL" id="KAI1711312.1"/>
    </source>
</evidence>
<name>A0AAD4MY83_9BILA</name>
<dbReference type="Gene3D" id="1.10.10.1940">
    <property type="match status" value="2"/>
</dbReference>
<keyword evidence="4" id="KW-1185">Reference proteome</keyword>
<evidence type="ECO:0000259" key="2">
    <source>
        <dbReference type="PROSITE" id="PS51670"/>
    </source>
</evidence>
<dbReference type="PANTHER" id="PTHR21724">
    <property type="entry name" value="SHKT DOMAIN-CONTAINING PROTEIN"/>
    <property type="match status" value="1"/>
</dbReference>
<dbReference type="PANTHER" id="PTHR21724:SF109">
    <property type="entry name" value="SHKT DOMAIN-CONTAINING PROTEIN"/>
    <property type="match status" value="1"/>
</dbReference>
<dbReference type="Pfam" id="PF01549">
    <property type="entry name" value="ShK"/>
    <property type="match status" value="4"/>
</dbReference>
<gene>
    <name evidence="3" type="ORF">DdX_10187</name>
</gene>
<accession>A0AAD4MY83</accession>
<organism evidence="3 4">
    <name type="scientific">Ditylenchus destructor</name>
    <dbReference type="NCBI Taxonomy" id="166010"/>
    <lineage>
        <taxon>Eukaryota</taxon>
        <taxon>Metazoa</taxon>
        <taxon>Ecdysozoa</taxon>
        <taxon>Nematoda</taxon>
        <taxon>Chromadorea</taxon>
        <taxon>Rhabditida</taxon>
        <taxon>Tylenchina</taxon>
        <taxon>Tylenchomorpha</taxon>
        <taxon>Sphaerularioidea</taxon>
        <taxon>Anguinidae</taxon>
        <taxon>Anguininae</taxon>
        <taxon>Ditylenchus</taxon>
    </lineage>
</organism>
<evidence type="ECO:0000256" key="1">
    <source>
        <dbReference type="PROSITE-ProRule" id="PRU01005"/>
    </source>
</evidence>
<feature type="domain" description="ShKT" evidence="2">
    <location>
        <begin position="266"/>
        <end position="300"/>
    </location>
</feature>
<dbReference type="PROSITE" id="PS51670">
    <property type="entry name" value="SHKT"/>
    <property type="match status" value="1"/>
</dbReference>
<comment type="caution">
    <text evidence="1">Lacks conserved residue(s) required for the propagation of feature annotation.</text>
</comment>
<comment type="caution">
    <text evidence="3">The sequence shown here is derived from an EMBL/GenBank/DDBJ whole genome shotgun (WGS) entry which is preliminary data.</text>
</comment>
<keyword evidence="1" id="KW-1015">Disulfide bond</keyword>
<feature type="disulfide bond" evidence="1">
    <location>
        <begin position="266"/>
        <end position="300"/>
    </location>
</feature>